<evidence type="ECO:0000313" key="3">
    <source>
        <dbReference type="Proteomes" id="UP001521785"/>
    </source>
</evidence>
<feature type="region of interest" description="Disordered" evidence="1">
    <location>
        <begin position="148"/>
        <end position="168"/>
    </location>
</feature>
<dbReference type="EMBL" id="JAKJXO020000001">
    <property type="protein sequence ID" value="KAL1611935.1"/>
    <property type="molecule type" value="Genomic_DNA"/>
</dbReference>
<evidence type="ECO:0000256" key="1">
    <source>
        <dbReference type="SAM" id="MobiDB-lite"/>
    </source>
</evidence>
<accession>A0ABR3S5F5</accession>
<feature type="region of interest" description="Disordered" evidence="1">
    <location>
        <begin position="273"/>
        <end position="306"/>
    </location>
</feature>
<evidence type="ECO:0000313" key="2">
    <source>
        <dbReference type="EMBL" id="KAL1611935.1"/>
    </source>
</evidence>
<feature type="region of interest" description="Disordered" evidence="1">
    <location>
        <begin position="233"/>
        <end position="258"/>
    </location>
</feature>
<proteinExistence type="predicted"/>
<name>A0ABR3S5F5_9PLEO</name>
<feature type="region of interest" description="Disordered" evidence="1">
    <location>
        <begin position="348"/>
        <end position="369"/>
    </location>
</feature>
<gene>
    <name evidence="2" type="ORF">SLS60_000158</name>
</gene>
<comment type="caution">
    <text evidence="2">The sequence shown here is derived from an EMBL/GenBank/DDBJ whole genome shotgun (WGS) entry which is preliminary data.</text>
</comment>
<dbReference type="Proteomes" id="UP001521785">
    <property type="component" value="Unassembled WGS sequence"/>
</dbReference>
<keyword evidence="3" id="KW-1185">Reference proteome</keyword>
<organism evidence="2 3">
    <name type="scientific">Paraconiothyrium brasiliense</name>
    <dbReference type="NCBI Taxonomy" id="300254"/>
    <lineage>
        <taxon>Eukaryota</taxon>
        <taxon>Fungi</taxon>
        <taxon>Dikarya</taxon>
        <taxon>Ascomycota</taxon>
        <taxon>Pezizomycotina</taxon>
        <taxon>Dothideomycetes</taxon>
        <taxon>Pleosporomycetidae</taxon>
        <taxon>Pleosporales</taxon>
        <taxon>Massarineae</taxon>
        <taxon>Didymosphaeriaceae</taxon>
        <taxon>Paraconiothyrium</taxon>
    </lineage>
</organism>
<sequence length="493" mass="54304">MCLMNAPTPASVQPVQGEAMAAVRARLRGMVEAAELQNMAADEEHNNQPQPPENPSQARATPGYANLPVAGMNLGIASPVSVDDIDVLRGNVSSDDSDSDSDFVEEIASRASVNAEGEQDDGITMNDQANESWPDALFQGGRRLSSRRHHDGQLSWSEPNNPIVDLMDPGEVNAINTGTREDSVNTLSMERPVLNEDSSLVPNPPNIAGSPDIVDEGDRDGEDALLAHLDQAPRRRHQARRNTQARRDRPRSVFHGRAVNSTEVIRRIRARHERSAASRRLRALDNNVNGATDTSDTDTVDVEAQRNNDPRVVRDSHITPNLAPIPAFAGGFAAAPLYPLTIRPDATAGPERPPWIRQHPPEGIRPSRPRYEPRSQLGMRHRSPISHVDPVPIYAPTPAPVPALPPAPAPARNEISGQGPGYYITELQIQRARSHIMLFYHYVGEFANVETIRSDDDHQVVLQRHPDGLVEVRVRADGHTMIGNHVIFFRFRR</sequence>
<protein>
    <submittedName>
        <fullName evidence="2">Uncharacterized protein</fullName>
    </submittedName>
</protein>
<feature type="region of interest" description="Disordered" evidence="1">
    <location>
        <begin position="42"/>
        <end position="65"/>
    </location>
</feature>
<reference evidence="2 3" key="1">
    <citation type="submission" date="2024-02" db="EMBL/GenBank/DDBJ databases">
        <title>De novo assembly and annotation of 12 fungi associated with fruit tree decline syndrome in Ontario, Canada.</title>
        <authorList>
            <person name="Sulman M."/>
            <person name="Ellouze W."/>
            <person name="Ilyukhin E."/>
        </authorList>
    </citation>
    <scope>NUCLEOTIDE SEQUENCE [LARGE SCALE GENOMIC DNA]</scope>
    <source>
        <strain evidence="2 3">M42-189</strain>
    </source>
</reference>
<feature type="compositionally biased region" description="Basic residues" evidence="1">
    <location>
        <begin position="234"/>
        <end position="244"/>
    </location>
</feature>